<dbReference type="OrthoDB" id="10043477at2759"/>
<name>A0A816DKD8_9BILA</name>
<evidence type="ECO:0000313" key="1">
    <source>
        <dbReference type="EMBL" id="CAF1480020.1"/>
    </source>
</evidence>
<keyword evidence="3" id="KW-1185">Reference proteome</keyword>
<dbReference type="EMBL" id="CAJNOM010002844">
    <property type="protein sequence ID" value="CAF1638344.1"/>
    <property type="molecule type" value="Genomic_DNA"/>
</dbReference>
<accession>A0A816DKD8</accession>
<reference evidence="2" key="1">
    <citation type="submission" date="2021-02" db="EMBL/GenBank/DDBJ databases">
        <authorList>
            <person name="Nowell W R."/>
        </authorList>
    </citation>
    <scope>NUCLEOTIDE SEQUENCE</scope>
</reference>
<evidence type="ECO:0000313" key="2">
    <source>
        <dbReference type="EMBL" id="CAF1638344.1"/>
    </source>
</evidence>
<sequence length="319" mass="35625">MAGVDSISYKTLSPTSNMDFHNQDKKDISKVFAFLRSKLNAKEKELLELQRAEPCLLAPDCEQIDILIDAISSLHLSTQDGSFLFASNSDNSSSSLSCSTSTCSTGVDSIKILPSTIWLPESVPEKPNDYRLPMVTHLLSLPVSAFVASSSNSSTLSSIKSKDEPSNRLPMVSQLLSMPLSAFKSSSSSSSNDQLIKETLPTKIEDKKQTINNNNNNFSSKSIFESEPIYSKEHWLRQSSSTSDSDFESITLDLDAYIEQSSDKMRRLHMEYLEAMEKLKTPTQQVDSPQMIKTIYPEIFDRMKKDISTKTSSRIFPLN</sequence>
<dbReference type="Proteomes" id="UP000663877">
    <property type="component" value="Unassembled WGS sequence"/>
</dbReference>
<dbReference type="AlphaFoldDB" id="A0A816DKD8"/>
<proteinExistence type="predicted"/>
<dbReference type="Proteomes" id="UP000663832">
    <property type="component" value="Unassembled WGS sequence"/>
</dbReference>
<evidence type="ECO:0000313" key="3">
    <source>
        <dbReference type="Proteomes" id="UP000663832"/>
    </source>
</evidence>
<protein>
    <submittedName>
        <fullName evidence="2">Uncharacterized protein</fullName>
    </submittedName>
</protein>
<comment type="caution">
    <text evidence="2">The sequence shown here is derived from an EMBL/GenBank/DDBJ whole genome shotgun (WGS) entry which is preliminary data.</text>
</comment>
<dbReference type="EMBL" id="CAJNOI010002520">
    <property type="protein sequence ID" value="CAF1480020.1"/>
    <property type="molecule type" value="Genomic_DNA"/>
</dbReference>
<organism evidence="2 3">
    <name type="scientific">Adineta steineri</name>
    <dbReference type="NCBI Taxonomy" id="433720"/>
    <lineage>
        <taxon>Eukaryota</taxon>
        <taxon>Metazoa</taxon>
        <taxon>Spiralia</taxon>
        <taxon>Gnathifera</taxon>
        <taxon>Rotifera</taxon>
        <taxon>Eurotatoria</taxon>
        <taxon>Bdelloidea</taxon>
        <taxon>Adinetida</taxon>
        <taxon>Adinetidae</taxon>
        <taxon>Adineta</taxon>
    </lineage>
</organism>
<gene>
    <name evidence="1" type="ORF">BJG266_LOCUS42012</name>
    <name evidence="2" type="ORF">QVE165_LOCUS58898</name>
</gene>